<organism evidence="8 9">
    <name type="scientific">Haloferula chungangensis</name>
    <dbReference type="NCBI Taxonomy" id="1048331"/>
    <lineage>
        <taxon>Bacteria</taxon>
        <taxon>Pseudomonadati</taxon>
        <taxon>Verrucomicrobiota</taxon>
        <taxon>Verrucomicrobiia</taxon>
        <taxon>Verrucomicrobiales</taxon>
        <taxon>Verrucomicrobiaceae</taxon>
        <taxon>Haloferula</taxon>
    </lineage>
</organism>
<evidence type="ECO:0000256" key="5">
    <source>
        <dbReference type="SAM" id="MobiDB-lite"/>
    </source>
</evidence>
<evidence type="ECO:0000256" key="6">
    <source>
        <dbReference type="SAM" id="SignalP"/>
    </source>
</evidence>
<comment type="subcellular location">
    <subcellularLocation>
        <location evidence="1">Membrane</location>
    </subcellularLocation>
</comment>
<keyword evidence="3" id="KW-0472">Membrane</keyword>
<dbReference type="InterPro" id="IPR011990">
    <property type="entry name" value="TPR-like_helical_dom_sf"/>
</dbReference>
<feature type="signal peptide" evidence="6">
    <location>
        <begin position="1"/>
        <end position="27"/>
    </location>
</feature>
<dbReference type="InterPro" id="IPR049997">
    <property type="entry name" value="Amuc_1098-like"/>
</dbReference>
<comment type="caution">
    <text evidence="8">The sequence shown here is derived from an EMBL/GenBank/DDBJ whole genome shotgun (WGS) entry which is preliminary data.</text>
</comment>
<feature type="chain" id="PRO_5046281828" evidence="6">
    <location>
        <begin position="28"/>
        <end position="822"/>
    </location>
</feature>
<dbReference type="SUPFAM" id="SSF48452">
    <property type="entry name" value="TPR-like"/>
    <property type="match status" value="1"/>
</dbReference>
<evidence type="ECO:0000256" key="2">
    <source>
        <dbReference type="ARBA" id="ARBA00022729"/>
    </source>
</evidence>
<comment type="similarity">
    <text evidence="4">Belongs to the bacterial secretin family.</text>
</comment>
<accession>A0ABW2L4E0</accession>
<keyword evidence="2 6" id="KW-0732">Signal</keyword>
<dbReference type="EMBL" id="JBHTBS010000003">
    <property type="protein sequence ID" value="MFC7337177.1"/>
    <property type="molecule type" value="Genomic_DNA"/>
</dbReference>
<evidence type="ECO:0000256" key="4">
    <source>
        <dbReference type="RuleBase" id="RU004003"/>
    </source>
</evidence>
<dbReference type="Proteomes" id="UP001596472">
    <property type="component" value="Unassembled WGS sequence"/>
</dbReference>
<dbReference type="InterPro" id="IPR050810">
    <property type="entry name" value="Bact_Secretion_Sys_Channel"/>
</dbReference>
<protein>
    <submittedName>
        <fullName evidence="8">Amuc_1098 family type IV pilus outer membrane protein</fullName>
    </submittedName>
</protein>
<evidence type="ECO:0000256" key="1">
    <source>
        <dbReference type="ARBA" id="ARBA00004370"/>
    </source>
</evidence>
<evidence type="ECO:0000313" key="8">
    <source>
        <dbReference type="EMBL" id="MFC7337177.1"/>
    </source>
</evidence>
<keyword evidence="9" id="KW-1185">Reference proteome</keyword>
<evidence type="ECO:0000313" key="9">
    <source>
        <dbReference type="Proteomes" id="UP001596472"/>
    </source>
</evidence>
<dbReference type="PANTHER" id="PTHR30332">
    <property type="entry name" value="PROBABLE GENERAL SECRETION PATHWAY PROTEIN D"/>
    <property type="match status" value="1"/>
</dbReference>
<reference evidence="9" key="1">
    <citation type="journal article" date="2019" name="Int. J. Syst. Evol. Microbiol.">
        <title>The Global Catalogue of Microorganisms (GCM) 10K type strain sequencing project: providing services to taxonomists for standard genome sequencing and annotation.</title>
        <authorList>
            <consortium name="The Broad Institute Genomics Platform"/>
            <consortium name="The Broad Institute Genome Sequencing Center for Infectious Disease"/>
            <person name="Wu L."/>
            <person name="Ma J."/>
        </authorList>
    </citation>
    <scope>NUCLEOTIDE SEQUENCE [LARGE SCALE GENOMIC DNA]</scope>
    <source>
        <strain evidence="9">CGMCC 4.1467</strain>
    </source>
</reference>
<sequence>MLLTDLPTSRRSLRAALLAIAPLCVLAAPLAAQSGHSDLAQAELQRRSAAASEAHELLKSGDEAYEAARYEEAATAYRGALDLLPAGAPAISELRREAVERYAQASIEVARKQRRLGDVEGAETTINQVLVDEIAPQHPGATETLEWINDPIRTNPSGTKEHTRDIEEVRQLLYSAEGAYNLGKFDQAKMVYEDVLKVDPYNVAARRGMEKVTAAQTDYYRAARDEARSSMLADVAEGWELKVNDIDEMGTDFDPLIEGGQGVNIATKLQNLVIPMIFLEDVTIQEAMDYLRQQSVALDTSELDPTQKGINMVLDLGSPDSEVGRSIREIRFNLNLRNVPFNTALDYITEATKTVAVTQPYALVIRPAGSDATDMLLKSYRVPPDFLTAGSSGGGGSDVASNDPFAEPSDDGLIAKKLSAREILETRGVSFPEGATAMFNSGNSTLRVRNTAVNHSIVEQIVEAMANTEPTHVIVEIKMIKTQKKRLEELSFDWLLSDFGLGGNGIVPGIDSTYLTGGTQGNGGDLSDVALPPGQFSGNPITAGNRSGSEAIGANAIDELILAGSTGGGRTTARAPGALWVNGVINDGNVTMLMRGLDQKTGVDLAAVPSVVTRSGQAASIRVTQELTYPTEYEPPELPNSVGGGGTVDLGTGAVTPDAAGVSPVTPATPTSFEMRETGIVMEVLPTVSQNKRYVDITLAPNITDFDGFLNYGSPINSSAPGGLGGFGVPVEVEITPNRILMPVFSVMKTGTSLTVADGQTIVIGGLMQEKTQKVEDKTPILGDIPVFGRLFQSQAYSPVQTAIVFFVTVTVVDAAGRPFNP</sequence>
<proteinExistence type="inferred from homology"/>
<dbReference type="PANTHER" id="PTHR30332:SF24">
    <property type="entry name" value="SECRETIN GSPD-RELATED"/>
    <property type="match status" value="1"/>
</dbReference>
<dbReference type="InterPro" id="IPR004846">
    <property type="entry name" value="T2SS/T3SS_dom"/>
</dbReference>
<dbReference type="NCBIfam" id="NF042912">
    <property type="entry name" value="Amuc_1098_fam"/>
    <property type="match status" value="1"/>
</dbReference>
<dbReference type="Pfam" id="PF00263">
    <property type="entry name" value="Secretin"/>
    <property type="match status" value="1"/>
</dbReference>
<dbReference type="Gene3D" id="1.25.40.10">
    <property type="entry name" value="Tetratricopeptide repeat domain"/>
    <property type="match status" value="1"/>
</dbReference>
<name>A0ABW2L4E0_9BACT</name>
<dbReference type="RefSeq" id="WP_379711261.1">
    <property type="nucleotide sequence ID" value="NZ_JBHTBS010000003.1"/>
</dbReference>
<evidence type="ECO:0000256" key="3">
    <source>
        <dbReference type="ARBA" id="ARBA00023136"/>
    </source>
</evidence>
<evidence type="ECO:0000259" key="7">
    <source>
        <dbReference type="Pfam" id="PF00263"/>
    </source>
</evidence>
<feature type="domain" description="Type II/III secretion system secretin-like" evidence="7">
    <location>
        <begin position="597"/>
        <end position="814"/>
    </location>
</feature>
<feature type="region of interest" description="Disordered" evidence="5">
    <location>
        <begin position="631"/>
        <end position="671"/>
    </location>
</feature>
<gene>
    <name evidence="8" type="ORF">ACFQY0_08310</name>
</gene>